<dbReference type="HOGENOM" id="CLU_3201878_0_0_6"/>
<keyword evidence="2" id="KW-1185">Reference proteome</keyword>
<dbReference type="Proteomes" id="UP000008315">
    <property type="component" value="Chromosome"/>
</dbReference>
<dbReference type="AlphaFoldDB" id="G4SXU3"/>
<proteinExistence type="predicted"/>
<evidence type="ECO:0000313" key="2">
    <source>
        <dbReference type="Proteomes" id="UP000008315"/>
    </source>
</evidence>
<dbReference type="KEGG" id="mah:MEALZ_1449"/>
<evidence type="ECO:0000313" key="1">
    <source>
        <dbReference type="EMBL" id="CCE23137.1"/>
    </source>
</evidence>
<sequence length="54" mass="6078">MSVSGSWSFRGVFPKLELGKKRDVVAVFSLTRMAYEPHLARGYADLWALAEETC</sequence>
<gene>
    <name evidence="1" type="ordered locus">MEALZ_1449</name>
</gene>
<organism evidence="1 2">
    <name type="scientific">Methylotuvimicrobium alcaliphilum (strain DSM 19304 / NCIMB 14124 / VKM B-2133 / 20Z)</name>
    <name type="common">Methylomicrobium alcaliphilum</name>
    <dbReference type="NCBI Taxonomy" id="1091494"/>
    <lineage>
        <taxon>Bacteria</taxon>
        <taxon>Pseudomonadati</taxon>
        <taxon>Pseudomonadota</taxon>
        <taxon>Gammaproteobacteria</taxon>
        <taxon>Methylococcales</taxon>
        <taxon>Methylococcaceae</taxon>
        <taxon>Methylotuvimicrobium</taxon>
    </lineage>
</organism>
<reference evidence="2" key="1">
    <citation type="journal article" date="2012" name="J. Bacteriol.">
        <title>Genome sequence of the haloalkaliphilic methanotrophic bacterium Methylomicrobium alcaliphilum 20Z.</title>
        <authorList>
            <person name="Vuilleumier S."/>
            <person name="Khmelenina V.N."/>
            <person name="Bringel F."/>
            <person name="Reshetnikov A.S."/>
            <person name="Lajus A."/>
            <person name="Mangenot S."/>
            <person name="Rouy Z."/>
            <person name="Op den Camp H.J."/>
            <person name="Jetten M.S."/>
            <person name="Dispirito A.A."/>
            <person name="Dunfield P."/>
            <person name="Klotz M.G."/>
            <person name="Semrau J.D."/>
            <person name="Stein L.Y."/>
            <person name="Barbe V."/>
            <person name="Medigue C."/>
            <person name="Trotsenko Y.A."/>
            <person name="Kalyuzhnaya M.G."/>
        </authorList>
    </citation>
    <scope>NUCLEOTIDE SEQUENCE [LARGE SCALE GENOMIC DNA]</scope>
    <source>
        <strain evidence="2">DSM 19304 / NCIMB 14124 / VKM B-2133 / 20Z</strain>
    </source>
</reference>
<name>G4SXU3_META2</name>
<dbReference type="EMBL" id="FO082060">
    <property type="protein sequence ID" value="CCE23137.1"/>
    <property type="molecule type" value="Genomic_DNA"/>
</dbReference>
<accession>G4SXU3</accession>
<protein>
    <submittedName>
        <fullName evidence="1">Uncharacterized protein</fullName>
    </submittedName>
</protein>